<evidence type="ECO:0000313" key="3">
    <source>
        <dbReference type="Proteomes" id="UP000032180"/>
    </source>
</evidence>
<protein>
    <submittedName>
        <fullName evidence="2">Uncharacterized protein</fullName>
    </submittedName>
</protein>
<evidence type="ECO:0000313" key="2">
    <source>
        <dbReference type="EnsemblPlants" id="LPERR08G14100.1"/>
    </source>
</evidence>
<dbReference type="eggNOG" id="ENOG502R4N1">
    <property type="taxonomic scope" value="Eukaryota"/>
</dbReference>
<dbReference type="Proteomes" id="UP000032180">
    <property type="component" value="Chromosome 8"/>
</dbReference>
<sequence>MALTLFWPGPPGVQPVGDLPVAATALFVAVNGFISPTYLQHYCPCDDFVDGVDERYFHLANFVTAMLGLVLTLGKMAVFRSHSFVGVARWLVSLAKVSTVGTFQLWVYVFYLCLKMFYIGS</sequence>
<keyword evidence="1" id="KW-1133">Transmembrane helix</keyword>
<evidence type="ECO:0000256" key="1">
    <source>
        <dbReference type="SAM" id="Phobius"/>
    </source>
</evidence>
<name>A0A0D9X8K9_9ORYZ</name>
<dbReference type="Gramene" id="LPERR08G14100.1">
    <property type="protein sequence ID" value="LPERR08G14100.1"/>
    <property type="gene ID" value="LPERR08G14100"/>
</dbReference>
<dbReference type="HOGENOM" id="CLU_151515_0_0_1"/>
<keyword evidence="1" id="KW-0812">Transmembrane</keyword>
<keyword evidence="1" id="KW-0472">Membrane</keyword>
<accession>A0A0D9X8K9</accession>
<organism evidence="2 3">
    <name type="scientific">Leersia perrieri</name>
    <dbReference type="NCBI Taxonomy" id="77586"/>
    <lineage>
        <taxon>Eukaryota</taxon>
        <taxon>Viridiplantae</taxon>
        <taxon>Streptophyta</taxon>
        <taxon>Embryophyta</taxon>
        <taxon>Tracheophyta</taxon>
        <taxon>Spermatophyta</taxon>
        <taxon>Magnoliopsida</taxon>
        <taxon>Liliopsida</taxon>
        <taxon>Poales</taxon>
        <taxon>Poaceae</taxon>
        <taxon>BOP clade</taxon>
        <taxon>Oryzoideae</taxon>
        <taxon>Oryzeae</taxon>
        <taxon>Oryzinae</taxon>
        <taxon>Leersia</taxon>
    </lineage>
</organism>
<reference evidence="2" key="3">
    <citation type="submission" date="2015-04" db="UniProtKB">
        <authorList>
            <consortium name="EnsemblPlants"/>
        </authorList>
    </citation>
    <scope>IDENTIFICATION</scope>
</reference>
<feature type="transmembrane region" description="Helical" evidence="1">
    <location>
        <begin position="59"/>
        <end position="78"/>
    </location>
</feature>
<keyword evidence="3" id="KW-1185">Reference proteome</keyword>
<reference evidence="2 3" key="1">
    <citation type="submission" date="2012-08" db="EMBL/GenBank/DDBJ databases">
        <title>Oryza genome evolution.</title>
        <authorList>
            <person name="Wing R.A."/>
        </authorList>
    </citation>
    <scope>NUCLEOTIDE SEQUENCE</scope>
</reference>
<feature type="transmembrane region" description="Helical" evidence="1">
    <location>
        <begin position="90"/>
        <end position="114"/>
    </location>
</feature>
<dbReference type="AlphaFoldDB" id="A0A0D9X8K9"/>
<proteinExistence type="predicted"/>
<reference evidence="3" key="2">
    <citation type="submission" date="2013-12" db="EMBL/GenBank/DDBJ databases">
        <authorList>
            <person name="Yu Y."/>
            <person name="Lee S."/>
            <person name="de Baynast K."/>
            <person name="Wissotski M."/>
            <person name="Liu L."/>
            <person name="Talag J."/>
            <person name="Goicoechea J."/>
            <person name="Angelova A."/>
            <person name="Jetty R."/>
            <person name="Kudrna D."/>
            <person name="Golser W."/>
            <person name="Rivera L."/>
            <person name="Zhang J."/>
            <person name="Wing R."/>
        </authorList>
    </citation>
    <scope>NUCLEOTIDE SEQUENCE</scope>
</reference>
<dbReference type="EnsemblPlants" id="LPERR08G14100.1">
    <property type="protein sequence ID" value="LPERR08G14100.1"/>
    <property type="gene ID" value="LPERR08G14100"/>
</dbReference>